<feature type="compositionally biased region" description="Low complexity" evidence="1">
    <location>
        <begin position="49"/>
        <end position="58"/>
    </location>
</feature>
<name>A0A6G1BUT0_9ORYZ</name>
<organism evidence="2 3">
    <name type="scientific">Oryza meyeriana var. granulata</name>
    <dbReference type="NCBI Taxonomy" id="110450"/>
    <lineage>
        <taxon>Eukaryota</taxon>
        <taxon>Viridiplantae</taxon>
        <taxon>Streptophyta</taxon>
        <taxon>Embryophyta</taxon>
        <taxon>Tracheophyta</taxon>
        <taxon>Spermatophyta</taxon>
        <taxon>Magnoliopsida</taxon>
        <taxon>Liliopsida</taxon>
        <taxon>Poales</taxon>
        <taxon>Poaceae</taxon>
        <taxon>BOP clade</taxon>
        <taxon>Oryzoideae</taxon>
        <taxon>Oryzeae</taxon>
        <taxon>Oryzinae</taxon>
        <taxon>Oryza</taxon>
        <taxon>Oryza meyeriana</taxon>
    </lineage>
</organism>
<comment type="caution">
    <text evidence="2">The sequence shown here is derived from an EMBL/GenBank/DDBJ whole genome shotgun (WGS) entry which is preliminary data.</text>
</comment>
<gene>
    <name evidence="2" type="ORF">E2562_011258</name>
</gene>
<proteinExistence type="predicted"/>
<dbReference type="EMBL" id="SPHZ02000011">
    <property type="protein sequence ID" value="KAF0891858.1"/>
    <property type="molecule type" value="Genomic_DNA"/>
</dbReference>
<dbReference type="Proteomes" id="UP000479710">
    <property type="component" value="Unassembled WGS sequence"/>
</dbReference>
<protein>
    <submittedName>
        <fullName evidence="2">Uncharacterized protein</fullName>
    </submittedName>
</protein>
<dbReference type="AlphaFoldDB" id="A0A6G1BUT0"/>
<accession>A0A6G1BUT0</accession>
<evidence type="ECO:0000256" key="1">
    <source>
        <dbReference type="SAM" id="MobiDB-lite"/>
    </source>
</evidence>
<keyword evidence="3" id="KW-1185">Reference proteome</keyword>
<feature type="region of interest" description="Disordered" evidence="1">
    <location>
        <begin position="49"/>
        <end position="69"/>
    </location>
</feature>
<evidence type="ECO:0000313" key="2">
    <source>
        <dbReference type="EMBL" id="KAF0891858.1"/>
    </source>
</evidence>
<reference evidence="2 3" key="1">
    <citation type="submission" date="2019-11" db="EMBL/GenBank/DDBJ databases">
        <title>Whole genome sequence of Oryza granulata.</title>
        <authorList>
            <person name="Li W."/>
        </authorList>
    </citation>
    <scope>NUCLEOTIDE SEQUENCE [LARGE SCALE GENOMIC DNA]</scope>
    <source>
        <strain evidence="3">cv. Menghai</strain>
        <tissue evidence="2">Leaf</tissue>
    </source>
</reference>
<evidence type="ECO:0000313" key="3">
    <source>
        <dbReference type="Proteomes" id="UP000479710"/>
    </source>
</evidence>
<sequence>MTLRSARSVVVVPRLSRKPKKNDPRWHPTVLVKMPGKARGKEEAVFVDDGAPRAADAPGRGEGAAREAAEDVEEHVVRDAVTQVPSASILTLRQMCGDLPGITGDRIPCFI</sequence>